<dbReference type="InterPro" id="IPR029024">
    <property type="entry name" value="TerB-like"/>
</dbReference>
<evidence type="ECO:0008006" key="2">
    <source>
        <dbReference type="Google" id="ProtNLM"/>
    </source>
</evidence>
<proteinExistence type="predicted"/>
<gene>
    <name evidence="1" type="ORF">METZ01_LOCUS207295</name>
</gene>
<protein>
    <recommendedName>
        <fullName evidence="2">Co-chaperone DjlA N-terminal domain-containing protein</fullName>
    </recommendedName>
</protein>
<organism evidence="1">
    <name type="scientific">marine metagenome</name>
    <dbReference type="NCBI Taxonomy" id="408172"/>
    <lineage>
        <taxon>unclassified sequences</taxon>
        <taxon>metagenomes</taxon>
        <taxon>ecological metagenomes</taxon>
    </lineage>
</organism>
<evidence type="ECO:0000313" key="1">
    <source>
        <dbReference type="EMBL" id="SVB54441.1"/>
    </source>
</evidence>
<dbReference type="CDD" id="cd07177">
    <property type="entry name" value="terB_like"/>
    <property type="match status" value="1"/>
</dbReference>
<name>A0A382EWY1_9ZZZZ</name>
<dbReference type="Gene3D" id="1.10.3680.10">
    <property type="entry name" value="TerB-like"/>
    <property type="match status" value="1"/>
</dbReference>
<dbReference type="SUPFAM" id="SSF158682">
    <property type="entry name" value="TerB-like"/>
    <property type="match status" value="1"/>
</dbReference>
<reference evidence="1" key="1">
    <citation type="submission" date="2018-05" db="EMBL/GenBank/DDBJ databases">
        <authorList>
            <person name="Lanie J.A."/>
            <person name="Ng W.-L."/>
            <person name="Kazmierczak K.M."/>
            <person name="Andrzejewski T.M."/>
            <person name="Davidsen T.M."/>
            <person name="Wayne K.J."/>
            <person name="Tettelin H."/>
            <person name="Glass J.I."/>
            <person name="Rusch D."/>
            <person name="Podicherti R."/>
            <person name="Tsui H.-C.T."/>
            <person name="Winkler M.E."/>
        </authorList>
    </citation>
    <scope>NUCLEOTIDE SEQUENCE</scope>
</reference>
<sequence>MSSSNQANLESFLSIINTVVDNNEGPIPPHLAPLLEGSNLPKPDDLDKAIEEAGHALTDEQCACLFTNIVNVSFKEGRVQDRSLLRNAEKSLRIDSSDAREVIDGIEKQFQIDQVFTEDEDWGLFCAGLIAIAHADGNLAPSEEAYIDRLTPESKHLEAGKKINSEKTAEELGESLADFSTRQRRCLAAHSINMMFVDGEWTGSEQEYFELASKRMRLSHLEEDRLMKGLWTLQNLGVFT</sequence>
<dbReference type="AlphaFoldDB" id="A0A382EWY1"/>
<accession>A0A382EWY1</accession>
<dbReference type="EMBL" id="UINC01046430">
    <property type="protein sequence ID" value="SVB54441.1"/>
    <property type="molecule type" value="Genomic_DNA"/>
</dbReference>